<dbReference type="Gene3D" id="1.20.5.1230">
    <property type="entry name" value="Apolipoprotein A-I"/>
    <property type="match status" value="1"/>
</dbReference>
<feature type="region of interest" description="Disordered" evidence="1">
    <location>
        <begin position="889"/>
        <end position="909"/>
    </location>
</feature>
<feature type="transmembrane region" description="Helical" evidence="2">
    <location>
        <begin position="359"/>
        <end position="382"/>
    </location>
</feature>
<feature type="transmembrane region" description="Helical" evidence="2">
    <location>
        <begin position="331"/>
        <end position="353"/>
    </location>
</feature>
<feature type="non-terminal residue" evidence="3">
    <location>
        <position position="1"/>
    </location>
</feature>
<comment type="caution">
    <text evidence="3">The sequence shown here is derived from an EMBL/GenBank/DDBJ whole genome shotgun (WGS) entry which is preliminary data.</text>
</comment>
<accession>A0AAE4BPN1</accession>
<evidence type="ECO:0000313" key="3">
    <source>
        <dbReference type="EMBL" id="MDR6219936.1"/>
    </source>
</evidence>
<protein>
    <submittedName>
        <fullName evidence="3">Uncharacterized protein</fullName>
    </submittedName>
</protein>
<gene>
    <name evidence="3" type="ORF">J2Y00_003543</name>
</gene>
<evidence type="ECO:0000256" key="1">
    <source>
        <dbReference type="SAM" id="MobiDB-lite"/>
    </source>
</evidence>
<evidence type="ECO:0000313" key="4">
    <source>
        <dbReference type="Proteomes" id="UP001185331"/>
    </source>
</evidence>
<keyword evidence="2" id="KW-1133">Transmembrane helix</keyword>
<keyword evidence="2" id="KW-0472">Membrane</keyword>
<sequence length="909" mass="94469">TVQQSQGRVGKGIDPDAGLESEARTMGARLAQSGPQFGTKHTPRPRAALLNPTAPTAPTVQRWGLGDLKKLAGSAGRKFSSAVTAVKKTAQKTVQQATVSMTRRAAAAAQTVSKTIVRTQRQVGQLTSGLHSKVKAAGKAVRQYGGATLNTVRKAVHGVVKQQQTQLVRLQGNLSTIRQRAGRAVQSVQKKAAKFVQNRASSLRNMQKDVVARASTLRASLQTAGPEIKRRLNDTLKKTREGVNALAERAKAKGQQTLANARARIAQAGVALKAGAQKAATLSVQGWNAAAKGVKDVTTWAAGKVNAVKNSPKFKQAVHFLKTSGVEIAKVGAAIMVGGVVIAGAAALTAATGGLAGPALIAALFASGALGGAASTVVGNMLTKNKDGSAKAWDAGINAKTLITDGVMGVALGPAAKLVGGVVRAGSRPILSGVSRVVNSRFPGLGTYVQGVATGARTAAGTAVTNLRTAAAGPWTAFKSHAQPVLNTLGHAVSNSAPGRAFTAVDSAFSSSVRALGRHASARASQGSGVVRSLSDGVRSRMATLMSKPFPRAVRRSVSQARDGLTVAGMKVRNAAGRGWEATKNAVTRRELRVRTNLHARGLPVNTTASVSSRLFSTAERNLSAMRNYVSSEATVIGAEVRNTWLGSAGKSGVLRTGQQLEGLVGRTPALAAGWRRELTVARSALVRERTRLLQLEARAAGSHLSKRAARRQARSAVTQTDIQERAARTVRAEFLKQATDAYSLESRVAQTGIDPSRGILAQLPRAYWAGMGQMMADAQGRLMTLRGAGSVAGASAVAGGWMSEEVTKTFLGASAKAYKKDEHAQLPGTQHLQAGSADVQNKLLNNAVSAGTGLITEAQGGPLMLLAPWDKVVKTSATLGGYTTMTDSYELASPDAEPEQDTDTGVRP</sequence>
<dbReference type="EMBL" id="JAVDQK010000009">
    <property type="protein sequence ID" value="MDR6219936.1"/>
    <property type="molecule type" value="Genomic_DNA"/>
</dbReference>
<name>A0AAE4BPN1_9DEIO</name>
<organism evidence="3 4">
    <name type="scientific">Deinococcus soli</name>
    <name type="common">ex Cha et al. 2016</name>
    <dbReference type="NCBI Taxonomy" id="1309411"/>
    <lineage>
        <taxon>Bacteria</taxon>
        <taxon>Thermotogati</taxon>
        <taxon>Deinococcota</taxon>
        <taxon>Deinococci</taxon>
        <taxon>Deinococcales</taxon>
        <taxon>Deinococcaceae</taxon>
        <taxon>Deinococcus</taxon>
    </lineage>
</organism>
<proteinExistence type="predicted"/>
<dbReference type="Proteomes" id="UP001185331">
    <property type="component" value="Unassembled WGS sequence"/>
</dbReference>
<dbReference type="AlphaFoldDB" id="A0AAE4BPN1"/>
<dbReference type="RefSeq" id="WP_309855903.1">
    <property type="nucleotide sequence ID" value="NZ_JAVDQJ010000008.1"/>
</dbReference>
<reference evidence="3" key="1">
    <citation type="submission" date="2023-07" db="EMBL/GenBank/DDBJ databases">
        <title>Sorghum-associated microbial communities from plants grown in Nebraska, USA.</title>
        <authorList>
            <person name="Schachtman D."/>
        </authorList>
    </citation>
    <scope>NUCLEOTIDE SEQUENCE</scope>
    <source>
        <strain evidence="3">BE330</strain>
    </source>
</reference>
<keyword evidence="2" id="KW-0812">Transmembrane</keyword>
<evidence type="ECO:0000256" key="2">
    <source>
        <dbReference type="SAM" id="Phobius"/>
    </source>
</evidence>
<dbReference type="SUPFAM" id="SSF58113">
    <property type="entry name" value="Apolipoprotein A-I"/>
    <property type="match status" value="1"/>
</dbReference>
<feature type="compositionally biased region" description="Low complexity" evidence="1">
    <location>
        <begin position="45"/>
        <end position="56"/>
    </location>
</feature>
<feature type="region of interest" description="Disordered" evidence="1">
    <location>
        <begin position="34"/>
        <end position="56"/>
    </location>
</feature>